<reference evidence="3" key="1">
    <citation type="submission" date="2017-09" db="EMBL/GenBank/DDBJ databases">
        <title>Depth-based differentiation of microbial function through sediment-hosted aquifers and enrichment of novel symbionts in the deep terrestrial subsurface.</title>
        <authorList>
            <person name="Probst A.J."/>
            <person name="Ladd B."/>
            <person name="Jarett J.K."/>
            <person name="Geller-Mcgrath D.E."/>
            <person name="Sieber C.M.K."/>
            <person name="Emerson J.B."/>
            <person name="Anantharaman K."/>
            <person name="Thomas B.C."/>
            <person name="Malmstrom R."/>
            <person name="Stieglmeier M."/>
            <person name="Klingl A."/>
            <person name="Woyke T."/>
            <person name="Ryan C.M."/>
            <person name="Banfield J.F."/>
        </authorList>
    </citation>
    <scope>NUCLEOTIDE SEQUENCE [LARGE SCALE GENOMIC DNA]</scope>
</reference>
<accession>A0A2M7ANN5</accession>
<dbReference type="PANTHER" id="PTHR43449:SF1">
    <property type="entry name" value="POLYMERASE BETA NUCLEOTIDYLTRANSFERASE DOMAIN-CONTAINING PROTEIN"/>
    <property type="match status" value="1"/>
</dbReference>
<evidence type="ECO:0000313" key="3">
    <source>
        <dbReference type="Proteomes" id="UP000229916"/>
    </source>
</evidence>
<sequence length="108" mass="12430">MVTRKTLDPKVSRSIKRFVSLIRSQGFPIKSAILFGSWAKGKQTTESDIDLCLISPKFGRDEIEELQFLLKQARNIDDRLEPIPLSVTDYTQNTTPLVWEIKKYGLEM</sequence>
<dbReference type="Proteomes" id="UP000229916">
    <property type="component" value="Unassembled WGS sequence"/>
</dbReference>
<name>A0A2M7ANN5_UNCKA</name>
<dbReference type="Pfam" id="PF18765">
    <property type="entry name" value="Polbeta"/>
    <property type="match status" value="1"/>
</dbReference>
<dbReference type="EMBL" id="PEWD01000038">
    <property type="protein sequence ID" value="PIU68986.1"/>
    <property type="molecule type" value="Genomic_DNA"/>
</dbReference>
<gene>
    <name evidence="2" type="ORF">COS81_01965</name>
</gene>
<dbReference type="Gene3D" id="3.30.460.10">
    <property type="entry name" value="Beta Polymerase, domain 2"/>
    <property type="match status" value="1"/>
</dbReference>
<dbReference type="InterPro" id="IPR041633">
    <property type="entry name" value="Polbeta"/>
</dbReference>
<dbReference type="CDD" id="cd05403">
    <property type="entry name" value="NT_KNTase_like"/>
    <property type="match status" value="1"/>
</dbReference>
<protein>
    <submittedName>
        <fullName evidence="2">Nucleotidyltransferase</fullName>
    </submittedName>
</protein>
<evidence type="ECO:0000259" key="1">
    <source>
        <dbReference type="Pfam" id="PF18765"/>
    </source>
</evidence>
<dbReference type="GO" id="GO:0016740">
    <property type="term" value="F:transferase activity"/>
    <property type="evidence" value="ECO:0007669"/>
    <property type="project" value="UniProtKB-KW"/>
</dbReference>
<feature type="domain" description="Polymerase beta nucleotidyltransferase" evidence="1">
    <location>
        <begin position="27"/>
        <end position="104"/>
    </location>
</feature>
<proteinExistence type="predicted"/>
<keyword evidence="2" id="KW-0808">Transferase</keyword>
<organism evidence="2 3">
    <name type="scientific">candidate division WWE3 bacterium CG06_land_8_20_14_3_00_42_16</name>
    <dbReference type="NCBI Taxonomy" id="1975083"/>
    <lineage>
        <taxon>Bacteria</taxon>
        <taxon>Katanobacteria</taxon>
    </lineage>
</organism>
<dbReference type="SUPFAM" id="SSF81301">
    <property type="entry name" value="Nucleotidyltransferase"/>
    <property type="match status" value="1"/>
</dbReference>
<evidence type="ECO:0000313" key="2">
    <source>
        <dbReference type="EMBL" id="PIU68986.1"/>
    </source>
</evidence>
<dbReference type="PANTHER" id="PTHR43449">
    <property type="entry name" value="NUCLEOTIDYLTRANSFERASE"/>
    <property type="match status" value="1"/>
</dbReference>
<dbReference type="AlphaFoldDB" id="A0A2M7ANN5"/>
<comment type="caution">
    <text evidence="2">The sequence shown here is derived from an EMBL/GenBank/DDBJ whole genome shotgun (WGS) entry which is preliminary data.</text>
</comment>
<dbReference type="InterPro" id="IPR043519">
    <property type="entry name" value="NT_sf"/>
</dbReference>